<comment type="caution">
    <text evidence="2">The sequence shown here is derived from an EMBL/GenBank/DDBJ whole genome shotgun (WGS) entry which is preliminary data.</text>
</comment>
<protein>
    <recommendedName>
        <fullName evidence="1">HTH cro/C1-type domain-containing protein</fullName>
    </recommendedName>
</protein>
<gene>
    <name evidence="2" type="ORF">GGQ57_004453</name>
</gene>
<keyword evidence="3" id="KW-1185">Reference proteome</keyword>
<sequence>MKKRNLHDVFIEVLYRKEAKKVNLINQISDILKLEKESVYRRMSGKVNFSVREIGILARAFNISLDSLLYKEIELQWLPFVFESPSKLQSMDSLYDMIEFNLKQTEEINRHEPGEAGNVYNILPPEFYIRYPLITKFMFFKWGNYFVQSEEFSNFSQWRVPYRLNQIIEKYNDVYKFRKVFYIWDHSLIWTLTKEIYNFYRMHIITTQEKDDIKSELKEILSKIEKSLNGTYIPFMPTPPEIAFYVSSMNMGFTSCYYVSGDKHLALFQTNFSFSMIDNSAESFEKIKEWIQSLCKISTLLSGCGRIERRLFFEKQYAIIDDILG</sequence>
<dbReference type="Pfam" id="PF08667">
    <property type="entry name" value="BetR"/>
    <property type="match status" value="1"/>
</dbReference>
<feature type="domain" description="HTH cro/C1-type" evidence="1">
    <location>
        <begin position="44"/>
        <end position="68"/>
    </location>
</feature>
<name>A0ABR6KUE6_9BACT</name>
<evidence type="ECO:0000259" key="1">
    <source>
        <dbReference type="PROSITE" id="PS50943"/>
    </source>
</evidence>
<accession>A0ABR6KUE6</accession>
<dbReference type="EMBL" id="JACHOC010000010">
    <property type="protein sequence ID" value="MBB4624522.1"/>
    <property type="molecule type" value="Genomic_DNA"/>
</dbReference>
<dbReference type="InterPro" id="IPR013975">
    <property type="entry name" value="Tscrpt_reg_BetR_N"/>
</dbReference>
<evidence type="ECO:0000313" key="2">
    <source>
        <dbReference type="EMBL" id="MBB4624522.1"/>
    </source>
</evidence>
<evidence type="ECO:0000313" key="3">
    <source>
        <dbReference type="Proteomes" id="UP000533637"/>
    </source>
</evidence>
<proteinExistence type="predicted"/>
<dbReference type="PROSITE" id="PS50943">
    <property type="entry name" value="HTH_CROC1"/>
    <property type="match status" value="1"/>
</dbReference>
<dbReference type="Proteomes" id="UP000533637">
    <property type="component" value="Unassembled WGS sequence"/>
</dbReference>
<reference evidence="2 3" key="1">
    <citation type="submission" date="2020-08" db="EMBL/GenBank/DDBJ databases">
        <title>Genomic Encyclopedia of Type Strains, Phase IV (KMG-IV): sequencing the most valuable type-strain genomes for metagenomic binning, comparative biology and taxonomic classification.</title>
        <authorList>
            <person name="Goeker M."/>
        </authorList>
    </citation>
    <scope>NUCLEOTIDE SEQUENCE [LARGE SCALE GENOMIC DNA]</scope>
    <source>
        <strain evidence="2 3">DSM 102983</strain>
    </source>
</reference>
<organism evidence="2 3">
    <name type="scientific">Parabacteroides faecis</name>
    <dbReference type="NCBI Taxonomy" id="1217282"/>
    <lineage>
        <taxon>Bacteria</taxon>
        <taxon>Pseudomonadati</taxon>
        <taxon>Bacteroidota</taxon>
        <taxon>Bacteroidia</taxon>
        <taxon>Bacteroidales</taxon>
        <taxon>Tannerellaceae</taxon>
        <taxon>Parabacteroides</taxon>
    </lineage>
</organism>
<dbReference type="RefSeq" id="WP_183672145.1">
    <property type="nucleotide sequence ID" value="NZ_BMPB01000009.1"/>
</dbReference>
<dbReference type="InterPro" id="IPR001387">
    <property type="entry name" value="Cro/C1-type_HTH"/>
</dbReference>